<keyword evidence="2" id="KW-1185">Reference proteome</keyword>
<dbReference type="RefSeq" id="WP_093917719.1">
    <property type="nucleotide sequence ID" value="NZ_FPAJ01000010.1"/>
</dbReference>
<gene>
    <name evidence="1" type="ORF">SAMN04488040_0016</name>
</gene>
<evidence type="ECO:0000313" key="2">
    <source>
        <dbReference type="Proteomes" id="UP000199239"/>
    </source>
</evidence>
<accession>A0A1I6VSY5</accession>
<evidence type="ECO:0000313" key="1">
    <source>
        <dbReference type="EMBL" id="SFT16843.1"/>
    </source>
</evidence>
<organism evidence="1 2">
    <name type="scientific">Sulfitobacter marinus</name>
    <dbReference type="NCBI Taxonomy" id="394264"/>
    <lineage>
        <taxon>Bacteria</taxon>
        <taxon>Pseudomonadati</taxon>
        <taxon>Pseudomonadota</taxon>
        <taxon>Alphaproteobacteria</taxon>
        <taxon>Rhodobacterales</taxon>
        <taxon>Roseobacteraceae</taxon>
        <taxon>Sulfitobacter</taxon>
    </lineage>
</organism>
<name>A0A1I6VSY5_9RHOB</name>
<sequence>MSVPNLSIFFIVEPPKYQDMGCYLAASIRTHFSEDLDVIGYCPVETIGDMDPYALAIYKKLNVDIRPIETAEVFDPPYPHGNKMVAAMQPRRTPHSAFMDSDMLFIKSNTSDKIIKDRHVSVAPATSMMWSGQDIWPHIYNACDMPLPEERIWLSRQRRKKLMPYFNAGLIVFPEGPVAESGETFVEVWMRLAQIIDQVDLVKKRPYLDQMSLPLAIRAAGLDWNILPEEQHYILGGQLRGKPLPEDMDIKMIHYRNMKVLKEVGMLRKAKSMLEQHVGERRFDKIDPEKLLADG</sequence>
<dbReference type="InterPro" id="IPR029044">
    <property type="entry name" value="Nucleotide-diphossugar_trans"/>
</dbReference>
<reference evidence="2" key="1">
    <citation type="submission" date="2016-10" db="EMBL/GenBank/DDBJ databases">
        <authorList>
            <person name="Varghese N."/>
            <person name="Submissions S."/>
        </authorList>
    </citation>
    <scope>NUCLEOTIDE SEQUENCE [LARGE SCALE GENOMIC DNA]</scope>
    <source>
        <strain evidence="2">DSM 23422</strain>
    </source>
</reference>
<dbReference type="OrthoDB" id="7648032at2"/>
<dbReference type="STRING" id="394264.SAMN04488040_0016"/>
<dbReference type="EMBL" id="FPAJ01000010">
    <property type="protein sequence ID" value="SFT16843.1"/>
    <property type="molecule type" value="Genomic_DNA"/>
</dbReference>
<protein>
    <submittedName>
        <fullName evidence="1">Uncharacterized protein</fullName>
    </submittedName>
</protein>
<proteinExistence type="predicted"/>
<dbReference type="Proteomes" id="UP000199239">
    <property type="component" value="Unassembled WGS sequence"/>
</dbReference>
<dbReference type="AlphaFoldDB" id="A0A1I6VSY5"/>
<dbReference type="SUPFAM" id="SSF53448">
    <property type="entry name" value="Nucleotide-diphospho-sugar transferases"/>
    <property type="match status" value="1"/>
</dbReference>